<dbReference type="AlphaFoldDB" id="A0A061CTA9"/>
<reference evidence="1" key="4">
    <citation type="submission" date="2022-09" db="EMBL/GenBank/DDBJ databases">
        <title>Intensive care unit water sources are persistently colonized with multi-drug resistant bacteria and are the site of extensive horizontal gene transfer of antibiotic resistance genes.</title>
        <authorList>
            <person name="Diorio-Toth L."/>
        </authorList>
    </citation>
    <scope>NUCLEOTIDE SEQUENCE</scope>
    <source>
        <strain evidence="2">GD03704</strain>
        <strain evidence="1">GD04000</strain>
    </source>
</reference>
<dbReference type="EMBL" id="JAOEET010000010">
    <property type="protein sequence ID" value="MDH0566820.1"/>
    <property type="molecule type" value="Genomic_DNA"/>
</dbReference>
<organism evidence="5 9">
    <name type="scientific">Ectopseudomonas oleovorans</name>
    <name type="common">Pseudomonas oleovorans</name>
    <dbReference type="NCBI Taxonomy" id="301"/>
    <lineage>
        <taxon>Bacteria</taxon>
        <taxon>Pseudomonadati</taxon>
        <taxon>Pseudomonadota</taxon>
        <taxon>Gammaproteobacteria</taxon>
        <taxon>Pseudomonadales</taxon>
        <taxon>Pseudomonadaceae</taxon>
        <taxon>Ectopseudomonas</taxon>
    </lineage>
</organism>
<keyword evidence="7" id="KW-1185">Reference proteome</keyword>
<accession>A0A061CTA9</accession>
<evidence type="ECO:0000313" key="10">
    <source>
        <dbReference type="Proteomes" id="UP000272833"/>
    </source>
</evidence>
<reference evidence="4 10" key="3">
    <citation type="submission" date="2018-10" db="EMBL/GenBank/DDBJ databases">
        <title>Transmission dynamics of multidrug resistant bacteria on intensive care unit surfaces.</title>
        <authorList>
            <person name="D'Souza A.W."/>
            <person name="Potter R.F."/>
            <person name="Wallace M."/>
            <person name="Shupe A."/>
            <person name="Patel S."/>
            <person name="Sun S."/>
            <person name="Gul D."/>
            <person name="Kwon J.H."/>
            <person name="Andleeb S."/>
            <person name="Burnham C.-A.D."/>
            <person name="Dantas G."/>
        </authorList>
    </citation>
    <scope>NUCLEOTIDE SEQUENCE [LARGE SCALE GENOMIC DNA]</scope>
    <source>
        <strain evidence="4 10">PO_271</strain>
    </source>
</reference>
<dbReference type="Proteomes" id="UP001161697">
    <property type="component" value="Unassembled WGS sequence"/>
</dbReference>
<dbReference type="RefSeq" id="WP_003460967.1">
    <property type="nucleotide sequence ID" value="NZ_CAJQNA010000262.1"/>
</dbReference>
<evidence type="ECO:0000313" key="7">
    <source>
        <dbReference type="Proteomes" id="UP000244052"/>
    </source>
</evidence>
<evidence type="ECO:0000313" key="8">
    <source>
        <dbReference type="Proteomes" id="UP000254084"/>
    </source>
</evidence>
<evidence type="ECO:0000313" key="3">
    <source>
        <dbReference type="EMBL" id="PTU76808.1"/>
    </source>
</evidence>
<evidence type="ECO:0000313" key="9">
    <source>
        <dbReference type="Proteomes" id="UP000255303"/>
    </source>
</evidence>
<dbReference type="EMBL" id="UGUV01000002">
    <property type="protein sequence ID" value="SUD53040.1"/>
    <property type="molecule type" value="Genomic_DNA"/>
</dbReference>
<dbReference type="PANTHER" id="PTHR35175">
    <property type="entry name" value="DUF1289 DOMAIN-CONTAINING PROTEIN"/>
    <property type="match status" value="1"/>
</dbReference>
<dbReference type="EMBL" id="JAOCJE010000001">
    <property type="protein sequence ID" value="MDH1340969.1"/>
    <property type="molecule type" value="Genomic_DNA"/>
</dbReference>
<accession>A0A379JX38</accession>
<dbReference type="GeneID" id="300416195"/>
<dbReference type="PANTHER" id="PTHR35175:SF2">
    <property type="entry name" value="DUF1289 DOMAIN-CONTAINING PROTEIN"/>
    <property type="match status" value="1"/>
</dbReference>
<evidence type="ECO:0000313" key="2">
    <source>
        <dbReference type="EMBL" id="MDH1340969.1"/>
    </source>
</evidence>
<dbReference type="EMBL" id="UGUW01000004">
    <property type="protein sequence ID" value="SUD60621.1"/>
    <property type="molecule type" value="Genomic_DNA"/>
</dbReference>
<dbReference type="Proteomes" id="UP000255303">
    <property type="component" value="Unassembled WGS sequence"/>
</dbReference>
<accession>A0A2T5PGF4</accession>
<sequence>MSKSPCIKVCEFEKDICLGCGRSREEIKGWKRLGKGERLALLAEADMRLLALEATGRRKY</sequence>
<dbReference type="InterPro" id="IPR010710">
    <property type="entry name" value="DUF1289"/>
</dbReference>
<evidence type="ECO:0000313" key="4">
    <source>
        <dbReference type="EMBL" id="RRW32040.1"/>
    </source>
</evidence>
<dbReference type="Proteomes" id="UP000254084">
    <property type="component" value="Unassembled WGS sequence"/>
</dbReference>
<evidence type="ECO:0000313" key="5">
    <source>
        <dbReference type="EMBL" id="SUD53040.1"/>
    </source>
</evidence>
<dbReference type="EMBL" id="QASO01000129">
    <property type="protein sequence ID" value="PTU76808.1"/>
    <property type="molecule type" value="Genomic_DNA"/>
</dbReference>
<dbReference type="Proteomes" id="UP001159292">
    <property type="component" value="Unassembled WGS sequence"/>
</dbReference>
<evidence type="ECO:0000313" key="6">
    <source>
        <dbReference type="EMBL" id="SUD60621.1"/>
    </source>
</evidence>
<reference evidence="8 9" key="2">
    <citation type="submission" date="2018-06" db="EMBL/GenBank/DDBJ databases">
        <authorList>
            <consortium name="Pathogen Informatics"/>
            <person name="Doyle S."/>
        </authorList>
    </citation>
    <scope>NUCLEOTIDE SEQUENCE [LARGE SCALE GENOMIC DNA]</scope>
    <source>
        <strain evidence="5 9">NCTC10692</strain>
        <strain evidence="6 8">NCTC10860</strain>
    </source>
</reference>
<evidence type="ECO:0000313" key="1">
    <source>
        <dbReference type="EMBL" id="MDH0566820.1"/>
    </source>
</evidence>
<name>A0A061CTA9_ECTOL</name>
<dbReference type="EMBL" id="RHRS01000056">
    <property type="protein sequence ID" value="RRW32040.1"/>
    <property type="molecule type" value="Genomic_DNA"/>
</dbReference>
<protein>
    <submittedName>
        <fullName evidence="1">DUF1289 domain-containing protein</fullName>
    </submittedName>
    <submittedName>
        <fullName evidence="5">Putative Fe-S protein</fullName>
    </submittedName>
</protein>
<proteinExistence type="predicted"/>
<dbReference type="Pfam" id="PF06945">
    <property type="entry name" value="DUF1289"/>
    <property type="match status" value="1"/>
</dbReference>
<reference evidence="3 7" key="1">
    <citation type="submission" date="2018-04" db="EMBL/GenBank/DDBJ databases">
        <title>Pseudomonas sp. nov., isolated from mangrove soil.</title>
        <authorList>
            <person name="Chen C."/>
        </authorList>
    </citation>
    <scope>NUCLEOTIDE SEQUENCE [LARGE SCALE GENOMIC DNA]</scope>
    <source>
        <strain evidence="3 7">JCM 14246</strain>
    </source>
</reference>
<dbReference type="Proteomes" id="UP000272833">
    <property type="component" value="Unassembled WGS sequence"/>
</dbReference>
<gene>
    <name evidence="3" type="ORF">DBO86_22655</name>
    <name evidence="4" type="ORF">EGJ44_17820</name>
    <name evidence="2" type="ORF">N5J11_17515</name>
    <name evidence="1" type="ORF">N7671_06065</name>
    <name evidence="5" type="ORF">NCTC10692_03547</name>
    <name evidence="6" type="ORF">NCTC10860_02968</name>
</gene>
<dbReference type="Proteomes" id="UP000244052">
    <property type="component" value="Unassembled WGS sequence"/>
</dbReference>